<dbReference type="GO" id="GO:0016020">
    <property type="term" value="C:membrane"/>
    <property type="evidence" value="ECO:0007669"/>
    <property type="project" value="UniProtKB-SubCell"/>
</dbReference>
<dbReference type="Proteomes" id="UP000177096">
    <property type="component" value="Unassembled WGS sequence"/>
</dbReference>
<organism evidence="6 7">
    <name type="scientific">Candidatus Zambryskibacteria bacterium RIFCSPLOWO2_02_FULL_39_14</name>
    <dbReference type="NCBI Taxonomy" id="1802769"/>
    <lineage>
        <taxon>Bacteria</taxon>
        <taxon>Candidatus Zambryskiibacteriota</taxon>
    </lineage>
</organism>
<keyword evidence="4 5" id="KW-0472">Membrane</keyword>
<protein>
    <recommendedName>
        <fullName evidence="8">DoxX family protein</fullName>
    </recommendedName>
</protein>
<feature type="transmembrane region" description="Helical" evidence="5">
    <location>
        <begin position="6"/>
        <end position="24"/>
    </location>
</feature>
<evidence type="ECO:0000313" key="6">
    <source>
        <dbReference type="EMBL" id="OHB08634.1"/>
    </source>
</evidence>
<dbReference type="InterPro" id="IPR032808">
    <property type="entry name" value="DoxX"/>
</dbReference>
<reference evidence="6 7" key="1">
    <citation type="journal article" date="2016" name="Nat. Commun.">
        <title>Thousands of microbial genomes shed light on interconnected biogeochemical processes in an aquifer system.</title>
        <authorList>
            <person name="Anantharaman K."/>
            <person name="Brown C.T."/>
            <person name="Hug L.A."/>
            <person name="Sharon I."/>
            <person name="Castelle C.J."/>
            <person name="Probst A.J."/>
            <person name="Thomas B.C."/>
            <person name="Singh A."/>
            <person name="Wilkins M.J."/>
            <person name="Karaoz U."/>
            <person name="Brodie E.L."/>
            <person name="Williams K.H."/>
            <person name="Hubbard S.S."/>
            <person name="Banfield J.F."/>
        </authorList>
    </citation>
    <scope>NUCLEOTIDE SEQUENCE [LARGE SCALE GENOMIC DNA]</scope>
</reference>
<evidence type="ECO:0000256" key="4">
    <source>
        <dbReference type="ARBA" id="ARBA00023136"/>
    </source>
</evidence>
<evidence type="ECO:0000256" key="3">
    <source>
        <dbReference type="ARBA" id="ARBA00022989"/>
    </source>
</evidence>
<dbReference type="Pfam" id="PF07681">
    <property type="entry name" value="DoxX"/>
    <property type="match status" value="1"/>
</dbReference>
<gene>
    <name evidence="6" type="ORF">A3I86_00385</name>
</gene>
<evidence type="ECO:0000256" key="5">
    <source>
        <dbReference type="SAM" id="Phobius"/>
    </source>
</evidence>
<feature type="transmembrane region" description="Helical" evidence="5">
    <location>
        <begin position="44"/>
        <end position="62"/>
    </location>
</feature>
<proteinExistence type="predicted"/>
<feature type="transmembrane region" description="Helical" evidence="5">
    <location>
        <begin position="107"/>
        <end position="124"/>
    </location>
</feature>
<evidence type="ECO:0000256" key="1">
    <source>
        <dbReference type="ARBA" id="ARBA00004141"/>
    </source>
</evidence>
<keyword evidence="3 5" id="KW-1133">Transmembrane helix</keyword>
<comment type="caution">
    <text evidence="6">The sequence shown here is derived from an EMBL/GenBank/DDBJ whole genome shotgun (WGS) entry which is preliminary data.</text>
</comment>
<sequence length="128" mass="13809">MDSIFLIGRILLGGYFLVGAYNHLFKSSNLVAYAEMKKVPKAKVAVIGSGLLLLFGGYSILTGVRVEAGISALVLFLIPVTFTMHAFWKEEGQARAGDQVQFMKNMALLGAILMLLSIPTPWAMSLGA</sequence>
<dbReference type="AlphaFoldDB" id="A0A1G2UGS9"/>
<feature type="transmembrane region" description="Helical" evidence="5">
    <location>
        <begin position="68"/>
        <end position="87"/>
    </location>
</feature>
<comment type="subcellular location">
    <subcellularLocation>
        <location evidence="1">Membrane</location>
        <topology evidence="1">Multi-pass membrane protein</topology>
    </subcellularLocation>
</comment>
<evidence type="ECO:0000313" key="7">
    <source>
        <dbReference type="Proteomes" id="UP000177096"/>
    </source>
</evidence>
<name>A0A1G2UGS9_9BACT</name>
<accession>A0A1G2UGS9</accession>
<evidence type="ECO:0008006" key="8">
    <source>
        <dbReference type="Google" id="ProtNLM"/>
    </source>
</evidence>
<evidence type="ECO:0000256" key="2">
    <source>
        <dbReference type="ARBA" id="ARBA00022692"/>
    </source>
</evidence>
<dbReference type="EMBL" id="MHWM01000022">
    <property type="protein sequence ID" value="OHB08634.1"/>
    <property type="molecule type" value="Genomic_DNA"/>
</dbReference>
<keyword evidence="2 5" id="KW-0812">Transmembrane</keyword>